<evidence type="ECO:0000313" key="4">
    <source>
        <dbReference type="Proteomes" id="UP000694426"/>
    </source>
</evidence>
<dbReference type="PANTHER" id="PTHR23019:SF2">
    <property type="entry name" value="NUCLEAR PORE MEMBRANE GLYCOPROTEIN 210"/>
    <property type="match status" value="1"/>
</dbReference>
<dbReference type="PANTHER" id="PTHR23019">
    <property type="entry name" value="NUCLEAR PORE MEMBRANE GLYCOPROTEIN GP210-RELATED"/>
    <property type="match status" value="1"/>
</dbReference>
<dbReference type="Pfam" id="PF26184">
    <property type="entry name" value="Ig_NUP210_8th"/>
    <property type="match status" value="1"/>
</dbReference>
<evidence type="ECO:0000259" key="2">
    <source>
        <dbReference type="SMART" id="SM00635"/>
    </source>
</evidence>
<evidence type="ECO:0000313" key="3">
    <source>
        <dbReference type="Ensembl" id="ENSABRP00000009172.1"/>
    </source>
</evidence>
<dbReference type="InterPro" id="IPR055098">
    <property type="entry name" value="Ig_NUP210_3rd"/>
</dbReference>
<dbReference type="SMART" id="SM00635">
    <property type="entry name" value="BID_2"/>
    <property type="match status" value="2"/>
</dbReference>
<dbReference type="Pfam" id="PF22969">
    <property type="entry name" value="Ig_NUP210_2nd"/>
    <property type="match status" value="1"/>
</dbReference>
<dbReference type="InterPro" id="IPR055097">
    <property type="entry name" value="Ig_NUP210_2nd"/>
</dbReference>
<dbReference type="InterPro" id="IPR003343">
    <property type="entry name" value="Big_2"/>
</dbReference>
<dbReference type="Pfam" id="PF24935">
    <property type="entry name" value="Ig_NUP210_6th"/>
    <property type="match status" value="1"/>
</dbReference>
<feature type="domain" description="BIG2" evidence="2">
    <location>
        <begin position="367"/>
        <end position="444"/>
    </location>
</feature>
<keyword evidence="1" id="KW-1133">Transmembrane helix</keyword>
<reference evidence="3" key="2">
    <citation type="submission" date="2025-09" db="UniProtKB">
        <authorList>
            <consortium name="Ensembl"/>
        </authorList>
    </citation>
    <scope>IDENTIFICATION</scope>
</reference>
<evidence type="ECO:0000256" key="1">
    <source>
        <dbReference type="SAM" id="Phobius"/>
    </source>
</evidence>
<dbReference type="InterPro" id="IPR055099">
    <property type="entry name" value="Ig_NUP210_7th"/>
</dbReference>
<dbReference type="Pfam" id="PF26183">
    <property type="entry name" value="Ig_NUP210_14th"/>
    <property type="match status" value="1"/>
</dbReference>
<dbReference type="Pfam" id="PF24991">
    <property type="entry name" value="Ig_NUP210_4th"/>
    <property type="match status" value="1"/>
</dbReference>
<feature type="domain" description="BIG2" evidence="2">
    <location>
        <begin position="967"/>
        <end position="1042"/>
    </location>
</feature>
<feature type="transmembrane region" description="Helical" evidence="1">
    <location>
        <begin position="1565"/>
        <end position="1585"/>
    </location>
</feature>
<dbReference type="InterPro" id="IPR057586">
    <property type="entry name" value="Ig_NUP210_16th"/>
</dbReference>
<dbReference type="Pfam" id="PF26181">
    <property type="entry name" value="Ig_NUP210_13th"/>
    <property type="match status" value="1"/>
</dbReference>
<gene>
    <name evidence="3" type="primary">NUP210</name>
</gene>
<dbReference type="InterPro" id="IPR058779">
    <property type="entry name" value="Ig_NUP210_13th"/>
</dbReference>
<dbReference type="Pfam" id="PF22962">
    <property type="entry name" value="Ig_NUP210_7th"/>
    <property type="match status" value="1"/>
</dbReference>
<organism evidence="3 4">
    <name type="scientific">Anser brachyrhynchus</name>
    <name type="common">Pink-footed goose</name>
    <dbReference type="NCBI Taxonomy" id="132585"/>
    <lineage>
        <taxon>Eukaryota</taxon>
        <taxon>Metazoa</taxon>
        <taxon>Chordata</taxon>
        <taxon>Craniata</taxon>
        <taxon>Vertebrata</taxon>
        <taxon>Euteleostomi</taxon>
        <taxon>Archelosauria</taxon>
        <taxon>Archosauria</taxon>
        <taxon>Dinosauria</taxon>
        <taxon>Saurischia</taxon>
        <taxon>Theropoda</taxon>
        <taxon>Coelurosauria</taxon>
        <taxon>Aves</taxon>
        <taxon>Neognathae</taxon>
        <taxon>Galloanserae</taxon>
        <taxon>Anseriformes</taxon>
        <taxon>Anatidae</taxon>
        <taxon>Anserinae</taxon>
        <taxon>Anser</taxon>
    </lineage>
</organism>
<dbReference type="InterPro" id="IPR008964">
    <property type="entry name" value="Invasin/intimin_cell_adhesion"/>
</dbReference>
<keyword evidence="1" id="KW-0812">Transmembrane</keyword>
<dbReference type="Pfam" id="PF02368">
    <property type="entry name" value="Big_2"/>
    <property type="match status" value="1"/>
</dbReference>
<accession>A0A8B9BTR3</accession>
<dbReference type="InterPro" id="IPR056897">
    <property type="entry name" value="Ig_NUP210_4th"/>
</dbReference>
<dbReference type="InterPro" id="IPR045197">
    <property type="entry name" value="NUP210-like"/>
</dbReference>
<dbReference type="Pfam" id="PF24902">
    <property type="entry name" value="Ig_NUP210_9th"/>
    <property type="match status" value="1"/>
</dbReference>
<dbReference type="Ensembl" id="ENSABRT00000013054.1">
    <property type="protein sequence ID" value="ENSABRP00000009172.1"/>
    <property type="gene ID" value="ENSABRG00000007910.1"/>
</dbReference>
<protein>
    <submittedName>
        <fullName evidence="3">Nucleoporin 210</fullName>
    </submittedName>
</protein>
<dbReference type="InterPro" id="IPR055094">
    <property type="entry name" value="NUP210_Ig15"/>
</dbReference>
<proteinExistence type="predicted"/>
<sequence length="1608" mass="176973">QGERQCSRKAVVQARSSQPMRLTSIIFAEDIILRCDAIVDIIHGIQIVSTTRELYLEDSPLKLKIQALDSEGNTFSTLAGLVFDWTIVKDTEADGFSDSHNALRILKFSESTYIPPSYILEMEKVAKQGDTILVSGMKTGSSKLKATIQENVYKHVHPAEVRLLILENILLNPAYDVYLLVGTSIQYRVQKIRQGKITELMMPSDQYELQLQNNVLGPEGDLSWPVAQLDQATSVVTAVQQGQTNLVLEHKSIRMQGVSRLPNSTIYVVNPGYLGFTVHPGDRWVLETGRLYEITIEVYDKSSNKVYLSENIRINTKLSEEYFEILKSSLNGSYHYVRAIKKGQTIIDAALTSVVDQVLRNQQEVEIYVPIVLSPSILTFPWQPKAGVYQYTIQAHGGSGNFSWSYSNQAVATVTVKGVMTTGSDIGISIIQAIDVQNPLHYGEMKVYVTEPSGMEFTPCQVEARVGQVLELPLRINGLTNVETGETVPLSDCSHFDLVVEVENRGVFVPLQGRLKPTADFCSGVKVKAETQGYTTLVVSYTHSHVHLSASITIAAYLPLKTVDPPSVALVTLGSSKDMLFEGGPRPWVQEPSKFFRNITAEDEESIGLSLFGLPTSRNNIQHWVRVSCKSLGEQVSARRFGNNPTVTNPFPAVEPAVVKLICAVPSRLTLTPVYGSPQLDLSCPLLQQNKQVVPVSNYRNPVLDLSAYDQQGSKFDNFSSLSVIWESTKMSLANIEPNMPMELILKEDGSTFHYLKSPGLNLYGSYEPLLPVSAAIELILVEDVKVSPTDVSIYNHPDIQAELFIKEGSGYFFINTSVANIVTVSHEETQGVALVHPLLPGSVTVMIHDLCLAFPAPAKAEIHVSDIQELYVRVVDKVEIGKTVKAYVRVLDDSKKPFLAKYFTVMDLKLKAASQIVSLVPLAEALDDHTAAFLVHGVALGQTSLMATVTDRRGQRINSAPQQIEVFPPFRLLPRKVTLIIGAMIQITSEGGPQPQSNIIFSISEEKIASVNSAGLIRGVAVGNGTVTGVVQAVDAETGKIVVVSQDKVEVEVVQLTAVRIHAPITRMKTGTQMPVYVVGITSSQTPFSFGNAVPGLTFHWSVTKRDTLDIKTRHNEASFQLPAKYNFAMDVYGRVKGRTGLKVVVKVLDPAANQFYNMARELSDEIQIQVYEKLHLVTPEVETEQILMSPNSFIKLQTNRDRVASLSYRVLDGPDKVPVVKIDERGVLNSGSLIGLSTIEVISQESFGINQTIVAVYPISYLRISMSPILHMQNKEALLALPLGVTLTFTVHFHDNSGDAFHSHNSVLSFATNRDDFVQIGKGPTNNTFVIRTVNVGLTLLKVWDAEHGGIADYVPLPVQHAIFPELIDVVVGDVLCLSTSLINQEGLPGIWSSSLSSVLQVDSKTGVAVARDSGVATVYYEIPGLLKTYRECLPAQIEAIAELQPQSIISCHLNFNGDTFDFPAHDIFIAEPGFDAVSGKMREDAVMQADTLNSAVVYHISAEQIGTEVPFNPGFYADQTEMLLSNHYTSSDVKIFGATEILDTLEVSVLLENLFQHFLDSYQVMFFTLFALLAGTAVMIIGKRMKDCSNIFSITLYILYISCEI</sequence>
<dbReference type="Pfam" id="PF25354">
    <property type="entry name" value="Ig_NUP210_16th"/>
    <property type="match status" value="1"/>
</dbReference>
<keyword evidence="4" id="KW-1185">Reference proteome</keyword>
<name>A0A8B9BTR3_9AVES</name>
<dbReference type="GO" id="GO:0005643">
    <property type="term" value="C:nuclear pore"/>
    <property type="evidence" value="ECO:0007669"/>
    <property type="project" value="TreeGrafter"/>
</dbReference>
<dbReference type="Pfam" id="PF22959">
    <property type="entry name" value="Ig_NUP210_15th"/>
    <property type="match status" value="1"/>
</dbReference>
<dbReference type="Proteomes" id="UP000694426">
    <property type="component" value="Unplaced"/>
</dbReference>
<dbReference type="InterPro" id="IPR056898">
    <property type="entry name" value="Ig_NUP210_6th"/>
</dbReference>
<dbReference type="GeneTree" id="ENSGT00390000009491"/>
<dbReference type="SUPFAM" id="SSF49373">
    <property type="entry name" value="Invasin/intimin cell-adhesion fragments"/>
    <property type="match status" value="2"/>
</dbReference>
<reference evidence="3" key="1">
    <citation type="submission" date="2025-08" db="UniProtKB">
        <authorList>
            <consortium name="Ensembl"/>
        </authorList>
    </citation>
    <scope>IDENTIFICATION</scope>
</reference>
<dbReference type="Pfam" id="PF22963">
    <property type="entry name" value="Ig_NUP210_3rd"/>
    <property type="match status" value="1"/>
</dbReference>
<dbReference type="InterPro" id="IPR056899">
    <property type="entry name" value="Ig_NUP210_9th"/>
</dbReference>
<keyword evidence="1" id="KW-0472">Membrane</keyword>
<dbReference type="Pfam" id="PF26182">
    <property type="entry name" value="Ig_NUP210_5th"/>
    <property type="match status" value="1"/>
</dbReference>